<dbReference type="PaxDb" id="67767-A0A0J7K761"/>
<feature type="compositionally biased region" description="Acidic residues" evidence="1">
    <location>
        <begin position="84"/>
        <end position="96"/>
    </location>
</feature>
<sequence length="306" mass="35305">GCRAFSHVPKELRKKLDPKGKEHIFVGYCEDSKGYRLIDPETNKIIKSRDVTFLEDYKEDSSHDSNFVHFQISGQTDEKKASQDDDETTEDSDNDTETSSHHSDIATEESEPEQPKPNQPNQPNPNQRAENETTLRRSTRVPKPVKRDDYCMYFAPNCTSDDPETVTEALNSPDKSMWMKAMRKEYESLVKNDTWTVVDLPQGQRVLDTKWVFKRKQDITENTQRYRARLVARGCAQIKGVDYQETYSPVVRYASIRFLCALAAKYDLHMSQMDVTAAYLHGYIKEDIYIQPPEELIKSSDKGRGN</sequence>
<name>A0A0J7K761_LASNI</name>
<accession>A0A0J7K761</accession>
<evidence type="ECO:0000259" key="2">
    <source>
        <dbReference type="Pfam" id="PF07727"/>
    </source>
</evidence>
<dbReference type="InterPro" id="IPR013103">
    <property type="entry name" value="RVT_2"/>
</dbReference>
<feature type="domain" description="Retroviral polymerase SH3-like" evidence="3">
    <location>
        <begin position="2"/>
        <end position="61"/>
    </location>
</feature>
<evidence type="ECO:0000259" key="3">
    <source>
        <dbReference type="Pfam" id="PF25597"/>
    </source>
</evidence>
<keyword evidence="5" id="KW-1185">Reference proteome</keyword>
<evidence type="ECO:0000256" key="1">
    <source>
        <dbReference type="SAM" id="MobiDB-lite"/>
    </source>
</evidence>
<protein>
    <submittedName>
        <fullName evidence="4">Gag-pol polyprotein</fullName>
    </submittedName>
</protein>
<dbReference type="OrthoDB" id="7696924at2759"/>
<gene>
    <name evidence="4" type="ORF">RF55_15054</name>
</gene>
<feature type="region of interest" description="Disordered" evidence="1">
    <location>
        <begin position="59"/>
        <end position="142"/>
    </location>
</feature>
<organism evidence="4 5">
    <name type="scientific">Lasius niger</name>
    <name type="common">Black garden ant</name>
    <dbReference type="NCBI Taxonomy" id="67767"/>
    <lineage>
        <taxon>Eukaryota</taxon>
        <taxon>Metazoa</taxon>
        <taxon>Ecdysozoa</taxon>
        <taxon>Arthropoda</taxon>
        <taxon>Hexapoda</taxon>
        <taxon>Insecta</taxon>
        <taxon>Pterygota</taxon>
        <taxon>Neoptera</taxon>
        <taxon>Endopterygota</taxon>
        <taxon>Hymenoptera</taxon>
        <taxon>Apocrita</taxon>
        <taxon>Aculeata</taxon>
        <taxon>Formicoidea</taxon>
        <taxon>Formicidae</taxon>
        <taxon>Formicinae</taxon>
        <taxon>Lasius</taxon>
        <taxon>Lasius</taxon>
    </lineage>
</organism>
<reference evidence="4 5" key="1">
    <citation type="submission" date="2015-04" db="EMBL/GenBank/DDBJ databases">
        <title>Lasius niger genome sequencing.</title>
        <authorList>
            <person name="Konorov E.A."/>
            <person name="Nikitin M.A."/>
            <person name="Kirill M.V."/>
            <person name="Chang P."/>
        </authorList>
    </citation>
    <scope>NUCLEOTIDE SEQUENCE [LARGE SCALE GENOMIC DNA]</scope>
    <source>
        <tissue evidence="4">Whole</tissue>
    </source>
</reference>
<dbReference type="InterPro" id="IPR057670">
    <property type="entry name" value="SH3_retrovirus"/>
</dbReference>
<proteinExistence type="predicted"/>
<dbReference type="Pfam" id="PF07727">
    <property type="entry name" value="RVT_2"/>
    <property type="match status" value="1"/>
</dbReference>
<comment type="caution">
    <text evidence="4">The sequence shown here is derived from an EMBL/GenBank/DDBJ whole genome shotgun (WGS) entry which is preliminary data.</text>
</comment>
<dbReference type="EMBL" id="LBMM01012652">
    <property type="protein sequence ID" value="KMQ86074.1"/>
    <property type="molecule type" value="Genomic_DNA"/>
</dbReference>
<dbReference type="STRING" id="67767.A0A0J7K761"/>
<dbReference type="Proteomes" id="UP000036403">
    <property type="component" value="Unassembled WGS sequence"/>
</dbReference>
<feature type="non-terminal residue" evidence="4">
    <location>
        <position position="1"/>
    </location>
</feature>
<dbReference type="Pfam" id="PF25597">
    <property type="entry name" value="SH3_retrovirus"/>
    <property type="match status" value="1"/>
</dbReference>
<evidence type="ECO:0000313" key="4">
    <source>
        <dbReference type="EMBL" id="KMQ86074.1"/>
    </source>
</evidence>
<evidence type="ECO:0000313" key="5">
    <source>
        <dbReference type="Proteomes" id="UP000036403"/>
    </source>
</evidence>
<feature type="domain" description="Reverse transcriptase Ty1/copia-type" evidence="2">
    <location>
        <begin position="192"/>
        <end position="298"/>
    </location>
</feature>
<dbReference type="AlphaFoldDB" id="A0A0J7K761"/>